<keyword evidence="2" id="KW-0732">Signal</keyword>
<feature type="region of interest" description="Disordered" evidence="1">
    <location>
        <begin position="309"/>
        <end position="334"/>
    </location>
</feature>
<sequence>MKRSLRVGILILACFTAVLAIPDPEETVEEIEDGRSSLGAELRRQDGYTERAASGGNFVFFGSKRPRASAVRTSHDPYVAGDRTVHLKPTDNNGHYDHNLHTAYRLPLQRLSDKQLHALLKQYSPEDVTQHDEMSRVDMINKVQEQIAQRHQRKLIRPKLLTNINVLPEDVTIDSAPAIDPVKNERTTVGSVVATTTQVPRALPSITLRRPEIRRSQKQLPDIDDEEEPHHASTTSEDNSNESAGLRGISHNLERMKARYDSMRIQYLRRLRELNERKISLANPGLVNTPRRPLAPITADLPVVDNEFEPEESTTTTTTTEAPLETTTEKHGKGNSMINKLRNIVQKAMVYHHLLQANHKKTEEVTPSSVLHDAETEEHVAPREQQQPEKSLRSGAPRAVAIPRQYVAKTVVEPVQKPSFLHDGGAEEEEEKEEVTNAPVEVESVQNDEEVTTAPVLHEGGFKFNMKKVSSEISTADLISTLKDEYKNVHGTPILVDSDNESGPTEVQQDYEVTTTTELPEVFAEDLLTTLAAATEEVTETTPIPEVSVEASPASEDIVEETTTAEPEEESEPESKVITVDSEDQLDLFAESDEEAICDAIACTFEKGDLCQWEASAEEVSLGSPHYRVHRGAHYVRRTWHNWRGLYRNRVTGIARAQVFSFENERFAASYVRPFQRSTLSAKLLSGESDTIRFRAWEATRNVQLRVCCDTTDNCVFETDLGVMRGSRQWREYKATCPKGSSKIIFECINTGVYQGACGVDNIYLVNEYCPALIPNQYLLDSGELRRHRKH</sequence>
<dbReference type="WBParaSite" id="Pan_g20167.t1">
    <property type="protein sequence ID" value="Pan_g20167.t1"/>
    <property type="gene ID" value="Pan_g20167"/>
</dbReference>
<organism evidence="3 4">
    <name type="scientific">Panagrellus redivivus</name>
    <name type="common">Microworm</name>
    <dbReference type="NCBI Taxonomy" id="6233"/>
    <lineage>
        <taxon>Eukaryota</taxon>
        <taxon>Metazoa</taxon>
        <taxon>Ecdysozoa</taxon>
        <taxon>Nematoda</taxon>
        <taxon>Chromadorea</taxon>
        <taxon>Rhabditida</taxon>
        <taxon>Tylenchina</taxon>
        <taxon>Panagrolaimomorpha</taxon>
        <taxon>Panagrolaimoidea</taxon>
        <taxon>Panagrolaimidae</taxon>
        <taxon>Panagrellus</taxon>
    </lineage>
</organism>
<protein>
    <submittedName>
        <fullName evidence="4">Mucin-5AC</fullName>
    </submittedName>
</protein>
<evidence type="ECO:0000313" key="4">
    <source>
        <dbReference type="WBParaSite" id="Pan_g20167.t1"/>
    </source>
</evidence>
<reference evidence="4" key="2">
    <citation type="submission" date="2020-10" db="UniProtKB">
        <authorList>
            <consortium name="WormBaseParasite"/>
        </authorList>
    </citation>
    <scope>IDENTIFICATION</scope>
</reference>
<dbReference type="Gene3D" id="2.60.120.200">
    <property type="match status" value="1"/>
</dbReference>
<feature type="signal peptide" evidence="2">
    <location>
        <begin position="1"/>
        <end position="20"/>
    </location>
</feature>
<evidence type="ECO:0000256" key="2">
    <source>
        <dbReference type="SAM" id="SignalP"/>
    </source>
</evidence>
<reference evidence="3" key="1">
    <citation type="journal article" date="2013" name="Genetics">
        <title>The draft genome and transcriptome of Panagrellus redivivus are shaped by the harsh demands of a free-living lifestyle.</title>
        <authorList>
            <person name="Srinivasan J."/>
            <person name="Dillman A.R."/>
            <person name="Macchietto M.G."/>
            <person name="Heikkinen L."/>
            <person name="Lakso M."/>
            <person name="Fracchia K.M."/>
            <person name="Antoshechkin I."/>
            <person name="Mortazavi A."/>
            <person name="Wong G."/>
            <person name="Sternberg P.W."/>
        </authorList>
    </citation>
    <scope>NUCLEOTIDE SEQUENCE [LARGE SCALE GENOMIC DNA]</scope>
    <source>
        <strain evidence="3">MT8872</strain>
    </source>
</reference>
<dbReference type="AlphaFoldDB" id="A0A7E4ZVJ2"/>
<name>A0A7E4ZVJ2_PANRE</name>
<feature type="region of interest" description="Disordered" evidence="1">
    <location>
        <begin position="417"/>
        <end position="448"/>
    </location>
</feature>
<dbReference type="Proteomes" id="UP000492821">
    <property type="component" value="Unassembled WGS sequence"/>
</dbReference>
<feature type="region of interest" description="Disordered" evidence="1">
    <location>
        <begin position="537"/>
        <end position="577"/>
    </location>
</feature>
<proteinExistence type="predicted"/>
<feature type="region of interest" description="Disordered" evidence="1">
    <location>
        <begin position="203"/>
        <end position="245"/>
    </location>
</feature>
<feature type="compositionally biased region" description="Polar residues" evidence="1">
    <location>
        <begin position="232"/>
        <end position="243"/>
    </location>
</feature>
<feature type="compositionally biased region" description="Basic and acidic residues" evidence="1">
    <location>
        <begin position="372"/>
        <end position="392"/>
    </location>
</feature>
<feature type="compositionally biased region" description="Low complexity" evidence="1">
    <location>
        <begin position="313"/>
        <end position="326"/>
    </location>
</feature>
<accession>A0A7E4ZVJ2</accession>
<keyword evidence="3" id="KW-1185">Reference proteome</keyword>
<feature type="region of interest" description="Disordered" evidence="1">
    <location>
        <begin position="360"/>
        <end position="398"/>
    </location>
</feature>
<feature type="chain" id="PRO_5029020735" evidence="2">
    <location>
        <begin position="21"/>
        <end position="791"/>
    </location>
</feature>
<evidence type="ECO:0000313" key="3">
    <source>
        <dbReference type="Proteomes" id="UP000492821"/>
    </source>
</evidence>
<dbReference type="PROSITE" id="PS50007">
    <property type="entry name" value="PIPLC_X_DOMAIN"/>
    <property type="match status" value="1"/>
</dbReference>
<evidence type="ECO:0000256" key="1">
    <source>
        <dbReference type="SAM" id="MobiDB-lite"/>
    </source>
</evidence>